<dbReference type="EMBL" id="BAJS01000002">
    <property type="protein sequence ID" value="GAK35529.1"/>
    <property type="molecule type" value="Genomic_DNA"/>
</dbReference>
<protein>
    <submittedName>
        <fullName evidence="2">Transcriptional regulator, ArsR family</fullName>
    </submittedName>
</protein>
<evidence type="ECO:0000313" key="3">
    <source>
        <dbReference type="Proteomes" id="UP000027601"/>
    </source>
</evidence>
<dbReference type="RefSeq" id="WP_024995658.1">
    <property type="nucleotide sequence ID" value="NZ_BAJS01000002.1"/>
</dbReference>
<reference evidence="2 3" key="1">
    <citation type="journal article" date="2015" name="Microbes Environ.">
        <title>Distribution and evolution of nitrogen fixation genes in the phylum bacteroidetes.</title>
        <authorList>
            <person name="Inoue J."/>
            <person name="Oshima K."/>
            <person name="Suda W."/>
            <person name="Sakamoto M."/>
            <person name="Iino T."/>
            <person name="Noda S."/>
            <person name="Hongoh Y."/>
            <person name="Hattori M."/>
            <person name="Ohkuma M."/>
        </authorList>
    </citation>
    <scope>NUCLEOTIDE SEQUENCE [LARGE SCALE GENOMIC DNA]</scope>
    <source>
        <strain evidence="2 3">JCM 15093</strain>
    </source>
</reference>
<dbReference type="eggNOG" id="COG1678">
    <property type="taxonomic scope" value="Bacteria"/>
</dbReference>
<dbReference type="PANTHER" id="PTHR30327">
    <property type="entry name" value="UNCHARACTERIZED PROTEIN YQGE"/>
    <property type="match status" value="1"/>
</dbReference>
<dbReference type="Gene3D" id="3.40.1740.10">
    <property type="entry name" value="VC0467-like"/>
    <property type="match status" value="1"/>
</dbReference>
<organism evidence="2 3">
    <name type="scientific">Bacteroides graminisolvens DSM 19988 = JCM 15093</name>
    <dbReference type="NCBI Taxonomy" id="1121097"/>
    <lineage>
        <taxon>Bacteria</taxon>
        <taxon>Pseudomonadati</taxon>
        <taxon>Bacteroidota</taxon>
        <taxon>Bacteroidia</taxon>
        <taxon>Bacteroidales</taxon>
        <taxon>Bacteroidaceae</taxon>
        <taxon>Bacteroides</taxon>
    </lineage>
</organism>
<dbReference type="Proteomes" id="UP000027601">
    <property type="component" value="Unassembled WGS sequence"/>
</dbReference>
<dbReference type="OrthoDB" id="9807486at2"/>
<dbReference type="AlphaFoldDB" id="A0A069D5T5"/>
<dbReference type="GO" id="GO:0005829">
    <property type="term" value="C:cytosol"/>
    <property type="evidence" value="ECO:0007669"/>
    <property type="project" value="TreeGrafter"/>
</dbReference>
<dbReference type="PANTHER" id="PTHR30327:SF1">
    <property type="entry name" value="UPF0301 PROTEIN YQGE"/>
    <property type="match status" value="1"/>
</dbReference>
<dbReference type="InterPro" id="IPR003774">
    <property type="entry name" value="AlgH-like"/>
</dbReference>
<keyword evidence="3" id="KW-1185">Reference proteome</keyword>
<dbReference type="Pfam" id="PF02622">
    <property type="entry name" value="DUF179"/>
    <property type="match status" value="1"/>
</dbReference>
<evidence type="ECO:0000256" key="1">
    <source>
        <dbReference type="ARBA" id="ARBA00009600"/>
    </source>
</evidence>
<sequence length="196" mass="22146">MKINSDILKIESNNVAPSRGKILISEPFLVDNMFGRSVVLLIDHTIDGSMGLVLNKMAPILLNDVIKDFKDVESIPIYKGGPLATDTLFYLHTIPDVPDALPISSKLYLNGDFEVIRDYIVKGNPLRGSIRFFLGYSGWELKQLHQEIQDNTWLIGKSDVKSMLNYNTEGMWQKALSKLGSKYETWARFPQIPSLN</sequence>
<gene>
    <name evidence="2" type="ORF">JCM15093_628</name>
</gene>
<dbReference type="SUPFAM" id="SSF143456">
    <property type="entry name" value="VC0467-like"/>
    <property type="match status" value="1"/>
</dbReference>
<comment type="similarity">
    <text evidence="1">Belongs to the UPF0301 (AlgH) family.</text>
</comment>
<comment type="caution">
    <text evidence="2">The sequence shown here is derived from an EMBL/GenBank/DDBJ whole genome shotgun (WGS) entry which is preliminary data.</text>
</comment>
<dbReference type="STRING" id="1121097.GCA_000428125_01256"/>
<evidence type="ECO:0000313" key="2">
    <source>
        <dbReference type="EMBL" id="GAK35529.1"/>
    </source>
</evidence>
<name>A0A069D5T5_9BACE</name>
<accession>A0A069D5T5</accession>
<proteinExistence type="inferred from homology"/>